<dbReference type="Pfam" id="PF01208">
    <property type="entry name" value="URO-D"/>
    <property type="match status" value="1"/>
</dbReference>
<dbReference type="InterPro" id="IPR052024">
    <property type="entry name" value="Methanogen_methyltrans"/>
</dbReference>
<evidence type="ECO:0000313" key="3">
    <source>
        <dbReference type="Proteomes" id="UP000198577"/>
    </source>
</evidence>
<dbReference type="Gene3D" id="3.40.30.10">
    <property type="entry name" value="Glutaredoxin"/>
    <property type="match status" value="1"/>
</dbReference>
<dbReference type="Gene3D" id="3.20.20.210">
    <property type="match status" value="1"/>
</dbReference>
<gene>
    <name evidence="2" type="ORF">SAMN05444406_12232</name>
</gene>
<dbReference type="SUPFAM" id="SSF51726">
    <property type="entry name" value="UROD/MetE-like"/>
    <property type="match status" value="1"/>
</dbReference>
<dbReference type="AlphaFoldDB" id="A0A1I5X6I1"/>
<dbReference type="EMBL" id="FOXR01000022">
    <property type="protein sequence ID" value="SFQ27560.1"/>
    <property type="molecule type" value="Genomic_DNA"/>
</dbReference>
<evidence type="ECO:0000259" key="1">
    <source>
        <dbReference type="Pfam" id="PF01208"/>
    </source>
</evidence>
<dbReference type="PANTHER" id="PTHR47099:SF1">
    <property type="entry name" value="METHYLCOBAMIDE:COM METHYLTRANSFERASE MTBA"/>
    <property type="match status" value="1"/>
</dbReference>
<sequence length="453" mass="50971">MEAITGKELLIRTFKHEKGLPRVPWVPFAGVHAGKLKGYSAIEVLTDGGKLFESLMEVNRLYRPDGQPVLFDLQVEAEILGCELVWAQKAPPSVKSHPLASDKTVPQRLPEKSDGRLPMILEVMKRFKAEVGETTALFGLICGPLTLASHLRGTELFMDMFMDPDYVHQLIRYTSEVAKRMAEYYLEAGMDVIAIVDPLVSQISPQHFAQFISEPAAEIFNFIKQNGSLSSFFVCGNASKNIEEMCKTGPDSIFIDENIDMVEAKKITDRYNIVLGGNIPLTSIMLYGSQQDNMKYVVDLLDKLDHHNLAIAPGCDMPYDVPPENPIGIQQAIRNTDEVRKMLENYQGTQLDIEVELPDYENLEKPLIEVFTLDSATCAACTYMVNAVKIAKEHFGDKIDWVEHKFTTREGIARIKKMGIKNLPCIYINGKLKYSSIIPSRNDLFRSIEECLK</sequence>
<feature type="domain" description="Uroporphyrinogen decarboxylase (URO-D)" evidence="1">
    <location>
        <begin position="6"/>
        <end position="325"/>
    </location>
</feature>
<dbReference type="Proteomes" id="UP000198577">
    <property type="component" value="Unassembled WGS sequence"/>
</dbReference>
<accession>A0A1I5X6I1</accession>
<name>A0A1I5X6I1_9FIRM</name>
<dbReference type="GO" id="GO:0004853">
    <property type="term" value="F:uroporphyrinogen decarboxylase activity"/>
    <property type="evidence" value="ECO:0007669"/>
    <property type="project" value="InterPro"/>
</dbReference>
<dbReference type="STRING" id="937334.SAMN05444406_12232"/>
<dbReference type="GO" id="GO:0006779">
    <property type="term" value="P:porphyrin-containing compound biosynthetic process"/>
    <property type="evidence" value="ECO:0007669"/>
    <property type="project" value="InterPro"/>
</dbReference>
<dbReference type="PANTHER" id="PTHR47099">
    <property type="entry name" value="METHYLCOBAMIDE:COM METHYLTRANSFERASE MTBA"/>
    <property type="match status" value="1"/>
</dbReference>
<dbReference type="CDD" id="cd03465">
    <property type="entry name" value="URO-D_like"/>
    <property type="match status" value="1"/>
</dbReference>
<keyword evidence="3" id="KW-1185">Reference proteome</keyword>
<dbReference type="InterPro" id="IPR036249">
    <property type="entry name" value="Thioredoxin-like_sf"/>
</dbReference>
<reference evidence="2 3" key="1">
    <citation type="submission" date="2016-10" db="EMBL/GenBank/DDBJ databases">
        <authorList>
            <person name="de Groot N.N."/>
        </authorList>
    </citation>
    <scope>NUCLEOTIDE SEQUENCE [LARGE SCALE GENOMIC DNA]</scope>
    <source>
        <strain evidence="2 3">DSM 20678</strain>
    </source>
</reference>
<dbReference type="InterPro" id="IPR038071">
    <property type="entry name" value="UROD/MetE-like_sf"/>
</dbReference>
<dbReference type="SUPFAM" id="SSF52833">
    <property type="entry name" value="Thioredoxin-like"/>
    <property type="match status" value="1"/>
</dbReference>
<protein>
    <submittedName>
        <fullName evidence="2">Uroporphyrinogen decarboxylase</fullName>
    </submittedName>
</protein>
<dbReference type="InterPro" id="IPR000257">
    <property type="entry name" value="Uroporphyrinogen_deCOase"/>
</dbReference>
<evidence type="ECO:0000313" key="2">
    <source>
        <dbReference type="EMBL" id="SFQ27560.1"/>
    </source>
</evidence>
<organism evidence="2 3">
    <name type="scientific">Caldicoprobacter faecalis</name>
    <dbReference type="NCBI Taxonomy" id="937334"/>
    <lineage>
        <taxon>Bacteria</taxon>
        <taxon>Bacillati</taxon>
        <taxon>Bacillota</taxon>
        <taxon>Clostridia</taxon>
        <taxon>Caldicoprobacterales</taxon>
        <taxon>Caldicoprobacteraceae</taxon>
        <taxon>Caldicoprobacter</taxon>
    </lineage>
</organism>
<proteinExistence type="predicted"/>